<accession>A0A072U4U3</accession>
<proteinExistence type="predicted"/>
<gene>
    <name evidence="1" type="ordered locus">MTR_6g004490</name>
</gene>
<reference evidence="1 3" key="1">
    <citation type="journal article" date="2011" name="Nature">
        <title>The Medicago genome provides insight into the evolution of rhizobial symbioses.</title>
        <authorList>
            <person name="Young N.D."/>
            <person name="Debelle F."/>
            <person name="Oldroyd G.E."/>
            <person name="Geurts R."/>
            <person name="Cannon S.B."/>
            <person name="Udvardi M.K."/>
            <person name="Benedito V.A."/>
            <person name="Mayer K.F."/>
            <person name="Gouzy J."/>
            <person name="Schoof H."/>
            <person name="Van de Peer Y."/>
            <person name="Proost S."/>
            <person name="Cook D.R."/>
            <person name="Meyers B.C."/>
            <person name="Spannagl M."/>
            <person name="Cheung F."/>
            <person name="De Mita S."/>
            <person name="Krishnakumar V."/>
            <person name="Gundlach H."/>
            <person name="Zhou S."/>
            <person name="Mudge J."/>
            <person name="Bharti A.K."/>
            <person name="Murray J.D."/>
            <person name="Naoumkina M.A."/>
            <person name="Rosen B."/>
            <person name="Silverstein K.A."/>
            <person name="Tang H."/>
            <person name="Rombauts S."/>
            <person name="Zhao P.X."/>
            <person name="Zhou P."/>
            <person name="Barbe V."/>
            <person name="Bardou P."/>
            <person name="Bechner M."/>
            <person name="Bellec A."/>
            <person name="Berger A."/>
            <person name="Berges H."/>
            <person name="Bidwell S."/>
            <person name="Bisseling T."/>
            <person name="Choisne N."/>
            <person name="Couloux A."/>
            <person name="Denny R."/>
            <person name="Deshpande S."/>
            <person name="Dai X."/>
            <person name="Doyle J.J."/>
            <person name="Dudez A.M."/>
            <person name="Farmer A.D."/>
            <person name="Fouteau S."/>
            <person name="Franken C."/>
            <person name="Gibelin C."/>
            <person name="Gish J."/>
            <person name="Goldstein S."/>
            <person name="Gonzalez A.J."/>
            <person name="Green P.J."/>
            <person name="Hallab A."/>
            <person name="Hartog M."/>
            <person name="Hua A."/>
            <person name="Humphray S.J."/>
            <person name="Jeong D.H."/>
            <person name="Jing Y."/>
            <person name="Jocker A."/>
            <person name="Kenton S.M."/>
            <person name="Kim D.J."/>
            <person name="Klee K."/>
            <person name="Lai H."/>
            <person name="Lang C."/>
            <person name="Lin S."/>
            <person name="Macmil S.L."/>
            <person name="Magdelenat G."/>
            <person name="Matthews L."/>
            <person name="McCorrison J."/>
            <person name="Monaghan E.L."/>
            <person name="Mun J.H."/>
            <person name="Najar F.Z."/>
            <person name="Nicholson C."/>
            <person name="Noirot C."/>
            <person name="O'Bleness M."/>
            <person name="Paule C.R."/>
            <person name="Poulain J."/>
            <person name="Prion F."/>
            <person name="Qin B."/>
            <person name="Qu C."/>
            <person name="Retzel E.F."/>
            <person name="Riddle C."/>
            <person name="Sallet E."/>
            <person name="Samain S."/>
            <person name="Samson N."/>
            <person name="Sanders I."/>
            <person name="Saurat O."/>
            <person name="Scarpelli C."/>
            <person name="Schiex T."/>
            <person name="Segurens B."/>
            <person name="Severin A.J."/>
            <person name="Sherrier D.J."/>
            <person name="Shi R."/>
            <person name="Sims S."/>
            <person name="Singer S.R."/>
            <person name="Sinharoy S."/>
            <person name="Sterck L."/>
            <person name="Viollet A."/>
            <person name="Wang B.B."/>
            <person name="Wang K."/>
            <person name="Wang M."/>
            <person name="Wang X."/>
            <person name="Warfsmann J."/>
            <person name="Weissenbach J."/>
            <person name="White D.D."/>
            <person name="White J.D."/>
            <person name="Wiley G.B."/>
            <person name="Wincker P."/>
            <person name="Xing Y."/>
            <person name="Yang L."/>
            <person name="Yao Z."/>
            <person name="Ying F."/>
            <person name="Zhai J."/>
            <person name="Zhou L."/>
            <person name="Zuber A."/>
            <person name="Denarie J."/>
            <person name="Dixon R.A."/>
            <person name="May G.D."/>
            <person name="Schwartz D.C."/>
            <person name="Rogers J."/>
            <person name="Quetier F."/>
            <person name="Town C.D."/>
            <person name="Roe B.A."/>
        </authorList>
    </citation>
    <scope>NUCLEOTIDE SEQUENCE [LARGE SCALE GENOMIC DNA]</scope>
    <source>
        <strain evidence="1">A17</strain>
        <strain evidence="2 3">cv. Jemalong A17</strain>
    </source>
</reference>
<dbReference type="EMBL" id="CM001222">
    <property type="protein sequence ID" value="KEH24764.1"/>
    <property type="molecule type" value="Genomic_DNA"/>
</dbReference>
<organism evidence="1 3">
    <name type="scientific">Medicago truncatula</name>
    <name type="common">Barrel medic</name>
    <name type="synonym">Medicago tribuloides</name>
    <dbReference type="NCBI Taxonomy" id="3880"/>
    <lineage>
        <taxon>Eukaryota</taxon>
        <taxon>Viridiplantae</taxon>
        <taxon>Streptophyta</taxon>
        <taxon>Embryophyta</taxon>
        <taxon>Tracheophyta</taxon>
        <taxon>Spermatophyta</taxon>
        <taxon>Magnoliopsida</taxon>
        <taxon>eudicotyledons</taxon>
        <taxon>Gunneridae</taxon>
        <taxon>Pentapetalae</taxon>
        <taxon>rosids</taxon>
        <taxon>fabids</taxon>
        <taxon>Fabales</taxon>
        <taxon>Fabaceae</taxon>
        <taxon>Papilionoideae</taxon>
        <taxon>50 kb inversion clade</taxon>
        <taxon>NPAAA clade</taxon>
        <taxon>Hologalegina</taxon>
        <taxon>IRL clade</taxon>
        <taxon>Trifolieae</taxon>
        <taxon>Medicago</taxon>
    </lineage>
</organism>
<sequence length="102" mass="12078">MKEETKKRRCKVSMIKVDIGNSGRNNIFSLRARIPIEIILKIGTISDSLIEIKWKKKNGKDYNECNYEPWVEDEESSHFLDDEEEEKEKTCLGSYWVCWNCN</sequence>
<dbReference type="HOGENOM" id="CLU_2281630_0_0_1"/>
<evidence type="ECO:0000313" key="1">
    <source>
        <dbReference type="EMBL" id="KEH24764.1"/>
    </source>
</evidence>
<dbReference type="AlphaFoldDB" id="A0A072U4U3"/>
<name>A0A072U4U3_MEDTR</name>
<reference evidence="2" key="3">
    <citation type="submission" date="2015-04" db="UniProtKB">
        <authorList>
            <consortium name="EnsemblPlants"/>
        </authorList>
    </citation>
    <scope>IDENTIFICATION</scope>
    <source>
        <strain evidence="2">cv. Jemalong A17</strain>
    </source>
</reference>
<reference evidence="1 3" key="2">
    <citation type="journal article" date="2014" name="BMC Genomics">
        <title>An improved genome release (version Mt4.0) for the model legume Medicago truncatula.</title>
        <authorList>
            <person name="Tang H."/>
            <person name="Krishnakumar V."/>
            <person name="Bidwell S."/>
            <person name="Rosen B."/>
            <person name="Chan A."/>
            <person name="Zhou S."/>
            <person name="Gentzbittel L."/>
            <person name="Childs K.L."/>
            <person name="Yandell M."/>
            <person name="Gundlach H."/>
            <person name="Mayer K.F."/>
            <person name="Schwartz D.C."/>
            <person name="Town C.D."/>
        </authorList>
    </citation>
    <scope>GENOME REANNOTATION</scope>
    <source>
        <strain evidence="1">A17</strain>
        <strain evidence="2 3">cv. Jemalong A17</strain>
    </source>
</reference>
<protein>
    <submittedName>
        <fullName evidence="1 2">Uncharacterized protein</fullName>
    </submittedName>
</protein>
<evidence type="ECO:0000313" key="2">
    <source>
        <dbReference type="EnsemblPlants" id="KEH24764"/>
    </source>
</evidence>
<dbReference type="Proteomes" id="UP000002051">
    <property type="component" value="Chromosome 6"/>
</dbReference>
<dbReference type="EnsemblPlants" id="KEH24764">
    <property type="protein sequence ID" value="KEH24764"/>
    <property type="gene ID" value="MTR_6g004490"/>
</dbReference>
<evidence type="ECO:0000313" key="3">
    <source>
        <dbReference type="Proteomes" id="UP000002051"/>
    </source>
</evidence>
<keyword evidence="3" id="KW-1185">Reference proteome</keyword>